<dbReference type="Pfam" id="PF01348">
    <property type="entry name" value="Intron_maturas2"/>
    <property type="match status" value="1"/>
</dbReference>
<evidence type="ECO:0000259" key="9">
    <source>
        <dbReference type="Pfam" id="PF01824"/>
    </source>
</evidence>
<sequence length="509" mass="60221">MWQAAHVSFVKQQTKTFSKLSFLTVKRSIEKMRHHTVFSYRKVSSVQTLSGKLLGKSVFRSISTYKLILQILPFLFIHKNRYGTNKFLNNLFVNYRVNYHLDINPIYSSVHWALAFIEKNWQCCNSVLEKKISLTFHPESIIRIIRQTSQDASFLHMLRRILYSGLVDLKLEYPFSFLDKKKAEKLAFVLWNMCLIEFDIFVVDSISKLFNTSLKKNHNALLNNISSLRKFKDILPISFFVQEKDIVSYNQYFSKKIHIECIFDDLLHTKNNFFATCHYIRYANNCVLASQNGDNLMLFFKKGCLRFWNRRIGLSYTRSMIHKTFLSNNSHFFLGYCFRIKTSIIKPNILTQLVLGKSLLKKKSIYASLPLNLLLLTLNKHKFCNAVGNPVAKTSWSILEDIEIINRFRSINISLINYYNASRNRKGLLRIQYILRYSCGKTLAYKHKTGLRFIWTNYSINLFYRSFPRKYNNLSESYLLLTHKKKRLWNLHINRPDPFGYLINQYKID</sequence>
<keyword evidence="5" id="KW-0819">tRNA processing</keyword>
<keyword evidence="7 10" id="KW-0150">Chloroplast</keyword>
<dbReference type="GO" id="GO:0008033">
    <property type="term" value="P:tRNA processing"/>
    <property type="evidence" value="ECO:0007669"/>
    <property type="project" value="UniProtKB-KW"/>
</dbReference>
<comment type="subcellular location">
    <subcellularLocation>
        <location evidence="1">Plastid</location>
    </subcellularLocation>
</comment>
<evidence type="ECO:0000256" key="3">
    <source>
        <dbReference type="ARBA" id="ARBA00022640"/>
    </source>
</evidence>
<dbReference type="InterPro" id="IPR024937">
    <property type="entry name" value="Domain_X"/>
</dbReference>
<keyword evidence="3 7" id="KW-0934">Plastid</keyword>
<evidence type="ECO:0000256" key="4">
    <source>
        <dbReference type="ARBA" id="ARBA00022664"/>
    </source>
</evidence>
<dbReference type="PANTHER" id="PTHR34811:SF1">
    <property type="entry name" value="MATURASE K"/>
    <property type="match status" value="1"/>
</dbReference>
<evidence type="ECO:0000259" key="8">
    <source>
        <dbReference type="Pfam" id="PF01348"/>
    </source>
</evidence>
<name>A0A191T572_9VIRI</name>
<organism evidence="10">
    <name type="scientific">Netrium digitus</name>
    <dbReference type="NCBI Taxonomy" id="43946"/>
    <lineage>
        <taxon>Eukaryota</taxon>
        <taxon>Viridiplantae</taxon>
        <taxon>Streptophyta</taxon>
        <taxon>Zygnematophyceae</taxon>
        <taxon>Zygnematophycidae</taxon>
        <taxon>Zygnematales</taxon>
        <taxon>Zygnemataceae</taxon>
        <taxon>Netrium</taxon>
    </lineage>
</organism>
<evidence type="ECO:0000313" key="10">
    <source>
        <dbReference type="EMBL" id="ANI25548.1"/>
    </source>
</evidence>
<dbReference type="AlphaFoldDB" id="A0A191T572"/>
<comment type="function">
    <text evidence="7">Usually encoded in the trnK tRNA gene intron. Probably assists in splicing its own and other chloroplast group II introns.</text>
</comment>
<dbReference type="GO" id="GO:0003723">
    <property type="term" value="F:RNA binding"/>
    <property type="evidence" value="ECO:0007669"/>
    <property type="project" value="UniProtKB-KW"/>
</dbReference>
<dbReference type="PANTHER" id="PTHR34811">
    <property type="entry name" value="MATURASE K"/>
    <property type="match status" value="1"/>
</dbReference>
<dbReference type="GO" id="GO:0006397">
    <property type="term" value="P:mRNA processing"/>
    <property type="evidence" value="ECO:0007669"/>
    <property type="project" value="UniProtKB-KW"/>
</dbReference>
<evidence type="ECO:0000256" key="5">
    <source>
        <dbReference type="ARBA" id="ARBA00022694"/>
    </source>
</evidence>
<evidence type="ECO:0000256" key="6">
    <source>
        <dbReference type="ARBA" id="ARBA00022884"/>
    </source>
</evidence>
<keyword evidence="4" id="KW-0507">mRNA processing</keyword>
<dbReference type="InterPro" id="IPR024942">
    <property type="entry name" value="Maturase_MatK_N"/>
</dbReference>
<geneLocation type="chloroplast" evidence="10"/>
<evidence type="ECO:0000256" key="7">
    <source>
        <dbReference type="RuleBase" id="RU004226"/>
    </source>
</evidence>
<protein>
    <submittedName>
        <fullName evidence="10">Maturase K</fullName>
    </submittedName>
</protein>
<gene>
    <name evidence="10" type="primary">matK</name>
</gene>
<dbReference type="EMBL" id="KU646491">
    <property type="protein sequence ID" value="ANI25548.1"/>
    <property type="molecule type" value="Genomic_DNA"/>
</dbReference>
<dbReference type="RefSeq" id="YP_009258464.1">
    <property type="nucleotide sequence ID" value="NC_030356.1"/>
</dbReference>
<dbReference type="GO" id="GO:0009507">
    <property type="term" value="C:chloroplast"/>
    <property type="evidence" value="ECO:0007669"/>
    <property type="project" value="InterPro"/>
</dbReference>
<dbReference type="InterPro" id="IPR002866">
    <property type="entry name" value="Maturase_MatK"/>
</dbReference>
<accession>A0A191T572</accession>
<comment type="similarity">
    <text evidence="2">Belongs to the intron maturase 2 family. MatK subfamily.</text>
</comment>
<evidence type="ECO:0000256" key="1">
    <source>
        <dbReference type="ARBA" id="ARBA00004474"/>
    </source>
</evidence>
<reference evidence="10" key="1">
    <citation type="journal article" date="2016" name="Front. Plant Sci.">
        <title>Comparative Chloroplast Genome Analyses of Streptophyte Green Algae Uncover Major Structural Alterations in the Klebsormidiophyceae, Coleochaetophyceae and Zygnematophyceae.</title>
        <authorList>
            <person name="Lemieux C."/>
            <person name="Otis C."/>
            <person name="Turmel M."/>
        </authorList>
    </citation>
    <scope>NUCLEOTIDE SEQUENCE</scope>
</reference>
<dbReference type="GeneID" id="27984895"/>
<feature type="domain" description="Maturase MatK N-terminal" evidence="9">
    <location>
        <begin position="18"/>
        <end position="335"/>
    </location>
</feature>
<feature type="domain" description="Domain X" evidence="8">
    <location>
        <begin position="363"/>
        <end position="450"/>
    </location>
</feature>
<proteinExistence type="inferred from homology"/>
<evidence type="ECO:0000256" key="2">
    <source>
        <dbReference type="ARBA" id="ARBA00006621"/>
    </source>
</evidence>
<keyword evidence="6" id="KW-0694">RNA-binding</keyword>
<dbReference type="Pfam" id="PF01824">
    <property type="entry name" value="MatK_N"/>
    <property type="match status" value="1"/>
</dbReference>